<comment type="subcellular location">
    <subcellularLocation>
        <location evidence="2">Cytoplasm</location>
    </subcellularLocation>
    <subcellularLocation>
        <location evidence="1">Endosome</location>
    </subcellularLocation>
</comment>
<feature type="compositionally biased region" description="Low complexity" evidence="5">
    <location>
        <begin position="1424"/>
        <end position="1444"/>
    </location>
</feature>
<evidence type="ECO:0000259" key="8">
    <source>
        <dbReference type="PROSITE" id="PS51180"/>
    </source>
</evidence>
<dbReference type="PANTHER" id="PTHR23030">
    <property type="entry name" value="PCD6 INTERACTING PROTEIN-RELATED"/>
    <property type="match status" value="1"/>
</dbReference>
<feature type="region of interest" description="Disordered" evidence="5">
    <location>
        <begin position="2490"/>
        <end position="2558"/>
    </location>
</feature>
<feature type="compositionally biased region" description="Low complexity" evidence="5">
    <location>
        <begin position="1774"/>
        <end position="1814"/>
    </location>
</feature>
<feature type="compositionally biased region" description="Polar residues" evidence="5">
    <location>
        <begin position="1997"/>
        <end position="2016"/>
    </location>
</feature>
<feature type="compositionally biased region" description="Low complexity" evidence="5">
    <location>
        <begin position="2609"/>
        <end position="2622"/>
    </location>
</feature>
<dbReference type="GO" id="GO:0004725">
    <property type="term" value="F:protein tyrosine phosphatase activity"/>
    <property type="evidence" value="ECO:0007669"/>
    <property type="project" value="InterPro"/>
</dbReference>
<proteinExistence type="predicted"/>
<dbReference type="PROSITE" id="PS51180">
    <property type="entry name" value="BRO1"/>
    <property type="match status" value="1"/>
</dbReference>
<feature type="region of interest" description="Disordered" evidence="5">
    <location>
        <begin position="864"/>
        <end position="908"/>
    </location>
</feature>
<feature type="domain" description="Tyrosine-protein phosphatase" evidence="6">
    <location>
        <begin position="2123"/>
        <end position="2354"/>
    </location>
</feature>
<keyword evidence="10" id="KW-1185">Reference proteome</keyword>
<evidence type="ECO:0000259" key="7">
    <source>
        <dbReference type="PROSITE" id="PS50056"/>
    </source>
</evidence>
<reference evidence="9" key="1">
    <citation type="submission" date="2019-08" db="EMBL/GenBank/DDBJ databases">
        <title>The improved chromosome-level genome for the pearl oyster Pinctada fucata martensii using PacBio sequencing and Hi-C.</title>
        <authorList>
            <person name="Zheng Z."/>
        </authorList>
    </citation>
    <scope>NUCLEOTIDE SEQUENCE</scope>
    <source>
        <strain evidence="9">ZZ-2019</strain>
        <tissue evidence="9">Adductor muscle</tissue>
    </source>
</reference>
<organism evidence="9 10">
    <name type="scientific">Pinctada imbricata</name>
    <name type="common">Atlantic pearl-oyster</name>
    <name type="synonym">Pinctada martensii</name>
    <dbReference type="NCBI Taxonomy" id="66713"/>
    <lineage>
        <taxon>Eukaryota</taxon>
        <taxon>Metazoa</taxon>
        <taxon>Spiralia</taxon>
        <taxon>Lophotrochozoa</taxon>
        <taxon>Mollusca</taxon>
        <taxon>Bivalvia</taxon>
        <taxon>Autobranchia</taxon>
        <taxon>Pteriomorphia</taxon>
        <taxon>Pterioida</taxon>
        <taxon>Pterioidea</taxon>
        <taxon>Pteriidae</taxon>
        <taxon>Pinctada</taxon>
    </lineage>
</organism>
<feature type="compositionally biased region" description="Low complexity" evidence="5">
    <location>
        <begin position="1669"/>
        <end position="1753"/>
    </location>
</feature>
<gene>
    <name evidence="9" type="ORF">FSP39_007292</name>
</gene>
<evidence type="ECO:0000259" key="6">
    <source>
        <dbReference type="PROSITE" id="PS50055"/>
    </source>
</evidence>
<feature type="compositionally biased region" description="Polar residues" evidence="5">
    <location>
        <begin position="1189"/>
        <end position="1213"/>
    </location>
</feature>
<dbReference type="Pfam" id="PF13949">
    <property type="entry name" value="ALIX_LYPXL_bnd"/>
    <property type="match status" value="1"/>
</dbReference>
<protein>
    <recommendedName>
        <fullName evidence="11">Tyrosine-protein phosphatase non-receptor type 23</fullName>
    </recommendedName>
</protein>
<feature type="region of interest" description="Disordered" evidence="5">
    <location>
        <begin position="798"/>
        <end position="840"/>
    </location>
</feature>
<dbReference type="InterPro" id="IPR003595">
    <property type="entry name" value="Tyr_Pase_cat"/>
</dbReference>
<feature type="compositionally biased region" description="Basic and acidic residues" evidence="5">
    <location>
        <begin position="2033"/>
        <end position="2045"/>
    </location>
</feature>
<feature type="domain" description="BRO1" evidence="8">
    <location>
        <begin position="8"/>
        <end position="397"/>
    </location>
</feature>
<dbReference type="Gene3D" id="1.20.140.50">
    <property type="entry name" value="alix/aip1 like domains"/>
    <property type="match status" value="1"/>
</dbReference>
<dbReference type="Gene3D" id="3.90.190.10">
    <property type="entry name" value="Protein tyrosine phosphatase superfamily"/>
    <property type="match status" value="1"/>
</dbReference>
<dbReference type="InterPro" id="IPR029021">
    <property type="entry name" value="Prot-tyrosine_phosphatase-like"/>
</dbReference>
<feature type="domain" description="Tyrosine specific protein phosphatases" evidence="7">
    <location>
        <begin position="2270"/>
        <end position="2345"/>
    </location>
</feature>
<feature type="compositionally biased region" description="Polar residues" evidence="5">
    <location>
        <begin position="1014"/>
        <end position="1032"/>
    </location>
</feature>
<feature type="region of interest" description="Disordered" evidence="5">
    <location>
        <begin position="1189"/>
        <end position="1215"/>
    </location>
</feature>
<dbReference type="Proteomes" id="UP001186944">
    <property type="component" value="Unassembled WGS sequence"/>
</dbReference>
<dbReference type="InterPro" id="IPR038499">
    <property type="entry name" value="BRO1_sf"/>
</dbReference>
<sequence length="2622" mass="288699">MEAVPRLPMLSFELKTSPEYVDFGPVLKQYIRDNYGEDPAHYNKACSDLEQLRQSAVHVSHDFMGCSTLKKYYAQLQFLQGRFPMTEGGQATMPFTWDDLFMAREVTLADIKFEQASVLYNIGSLHSILGAMETRQNADGMKVSCTHFQCAAWAYEYLRDHFGSAMMSHDFSHDLLTYHVYLMLAQAQECILEKSMIDSRKSSITAKVAKQIVDFCTSALKALDPAHKDGIVSSSRFKQWKKRIELKMLFYTCITNFYMGKQSEEQQKWGECLAYYTMAYNKLTECIKMGKNESSDIQESLRFANDVIQGKYQSAKKDNDFVYHEKVPEFDTLPEVKGAPLVKGIPFNPNDPEISGPDFFQKLVPMEAHEASSLYSEEKAKLLREICGEIEDKNTKLMQFMSSLGLDQSKLDNLPEKLPQQLLEKCAAVSVKANAVKDLVDAMGAVSNVATDVDLAIKDIYEMMDNEDKEEGKFQEQFGKRSINPNFDEIRKEVTRFEEGHKKGSQSNADLHKAMNTHITNLRLLGGPIEDINNALPAVSKEKAPDDEAVLQNLRRLLSKVDEMKQQRGTLEEQFRQSVRDDDITNSIVTQEGVNKQVMFENELKKHDKVIGLIRQNLSAQENILSALTDANVKYACIRRASEDTTARREAMIQELINSYDVYEDLLAKSQKGQEFYKKLLGNVSRLAARCRELCQHNMEEREKFIEKYKPKVAPPRPEARKPEQGAPVSTQIAPGTVSQDAPAVVSQNSPATVSQNAPAAVTHDSSESPSMPLPPILPSTGVLPGFDGPKLKDYLPFMKPKTFGKDRKQPKGSSSLPGSHSGSPVHTIKGPEQPVHRTRDDISLPQDLDSYVHGQLDAASVPDIHATNWPPSSYTPHGHAHPSHNATPQGHTHPSLPQGPAIPPNIHHENQMHVAGTLPQQQIASMYSPAFSVHSQYGGSAGVIAPDLTSGYHASMKNTPVSSASGQNLHSREWRDQNLPSMHPSTQNSQQQYPQSRPSPSQSPQVNPSMPQHYSQMRPSPSQSPHSVSGYNTAETSQFQNLGMDQQFYGQMVSPASQMHVDTRSLRHKSAHPLPPQADQRGPGVLPQGSQVVSGIVPQGSQVVPGIVPQGSQVVPGIVPQGSQVLPGIVPQGSQVLLGIVPQGSQVATGIVLQGGQVGPGMVPQGSQVAPGIVPQGSQVAPGIVPQGSQGMPGTVPQGSQTGPGIVSQGSQGAPGIVNQASIAGGIFQEGNTFGSYDIPSQDSVMMYSQQSYVAPQGHMSQPQGQISQPQGQISQPQGQMQHSQGQISQPQGQMSQPQGQMSQPQGQMSHSQGQMSHSQGQMSLPQGQMSQPRGQLSQPQGQLNSQGQIPHSQGQMPHTSIAHSQGQGHHQSQVQNLPQAQPYPLQGFYQGNTNTVSTIHTPVITPANSAPPFHQHYSDLPSSGASQTSIQSSGVGSQSASQNMPGIQDSVNQQQTLTSQRQNVPMETNYQPGQGQGQIQNQGPGISGQGQGLMVNQQGIQQVNQQSQNWQYSQNQPQQGQTNLASQGHTTHGQLGQTNQIQPSSSQQQVYGSSLPTQQTGSFGGHQGQMSQQGQVQMSNQGHFGHQAQQSVNIDQRDQQSQQAYSQGTQKTNVQFGQQQASRDQMQPGAQVQQHQQQQQPYYLQGQQHMLPSQQPFVQNLAMSTSQQQVQKGQQQQQSQQPQGQMLQYQQPNLQTSQSQFQASQSQQWKQQSGQTQYHTGQQGVLQPQQHQQPYGQVATTQSQPSSQGQGYVQNKQPGVAHDMQYGQYNQQIQQPVQKQQHAGQIQQQQQQFGHNQQPVGQIQQPGIQIQQASQSNYSQGPMQPPFNQSQQPASQQQFSSNQIQQQPFGQMQQSPGQQGYVQMQPGHTQHQQQQQFPGKVSMVTGQQPSQQHFGSAQQTQVTGPGTNQGQGQMFGGQSQGQTMGYQHQQQMPPGNVMSKPLSPDVLAQGILPSPLQPQATKSVENLDPPSKPQTPSKDVPRSGSTGRKEKSHSRQLSTSSNTSLDDILSSSPREPTDEKSDTMLTPKVLTEQEKQQQKEEAILKSSSLNRQSSRDPYSDPLLKDRFVGETEKFAKYVESLGKATCSGPTNLDIAWKELIEEQEKGGKKTSMAIARCYPAKNREVDVMPYDQTRVVLTTQKDDYINASWLTDLSPCCPKFIATQSPLPVTLTDFWVAVYEQGSEVIVMLTSEAETGKKYPEYWPSKKGQPEHYGPIQLTLQSEKDKNNWIERIVYLNHLEKKQARTIVQLQYKNWPVSGFPDNISHLLQFITTVHNFYRQQRSLMKPVIVHCGNGIGRTGVFMLVYAGMQEMDHGMGIINILDVAKKMFMQRRLVIKEKYQLKYVYEAILYYAQDILAKQGILVHKASFGDKLPQSKSKSNQWTPTEDILFGTTMSLNALQSNVAKMGLHIGESQESKSESEVGKIQSLKESVTQDTVISPAGQESCIERLSENLPDVVQRADPKGKSGVDPEIKSGVNVDAKENVIQSDKINVDSPKLSRHGSEVSLKSLESGSHKSLDSESIKSLETGSVKSLGSASVSHESSPIHKASSVQGEGCSMKHLSLADLQDPKTFTVGTSEGSKKKITKATFEGNKPMLSDKVDDPSDPLSSLDPLWSLKK</sequence>
<evidence type="ECO:0000313" key="9">
    <source>
        <dbReference type="EMBL" id="KAK3082859.1"/>
    </source>
</evidence>
<feature type="region of interest" description="Disordered" evidence="5">
    <location>
        <begin position="1060"/>
        <end position="1088"/>
    </location>
</feature>
<dbReference type="GO" id="GO:0032456">
    <property type="term" value="P:endocytic recycling"/>
    <property type="evidence" value="ECO:0007669"/>
    <property type="project" value="TreeGrafter"/>
</dbReference>
<feature type="compositionally biased region" description="Gly residues" evidence="5">
    <location>
        <begin position="1909"/>
        <end position="1921"/>
    </location>
</feature>
<feature type="region of interest" description="Disordered" evidence="5">
    <location>
        <begin position="1664"/>
        <end position="1757"/>
    </location>
</feature>
<accession>A0AA88XCW0</accession>
<feature type="compositionally biased region" description="Low complexity" evidence="5">
    <location>
        <begin position="1601"/>
        <end position="1612"/>
    </location>
</feature>
<dbReference type="GO" id="GO:0005768">
    <property type="term" value="C:endosome"/>
    <property type="evidence" value="ECO:0007669"/>
    <property type="project" value="UniProtKB-SubCell"/>
</dbReference>
<dbReference type="PROSITE" id="PS50056">
    <property type="entry name" value="TYR_PHOSPHATASE_2"/>
    <property type="match status" value="1"/>
</dbReference>
<dbReference type="Gene3D" id="1.20.120.560">
    <property type="entry name" value="alix/aip1 in complex with the ypdl late domain"/>
    <property type="match status" value="1"/>
</dbReference>
<feature type="region of interest" description="Disordered" evidence="5">
    <location>
        <begin position="1468"/>
        <end position="1494"/>
    </location>
</feature>
<feature type="region of interest" description="Disordered" evidence="5">
    <location>
        <begin position="1508"/>
        <end position="1643"/>
    </location>
</feature>
<feature type="compositionally biased region" description="Low complexity" evidence="5">
    <location>
        <begin position="1828"/>
        <end position="1878"/>
    </location>
</feature>
<feature type="compositionally biased region" description="Low complexity" evidence="5">
    <location>
        <begin position="1570"/>
        <end position="1584"/>
    </location>
</feature>
<feature type="compositionally biased region" description="Low complexity" evidence="5">
    <location>
        <begin position="1473"/>
        <end position="1486"/>
    </location>
</feature>
<dbReference type="SMART" id="SM00194">
    <property type="entry name" value="PTPc"/>
    <property type="match status" value="1"/>
</dbReference>
<feature type="region of interest" description="Disordered" evidence="5">
    <location>
        <begin position="710"/>
        <end position="782"/>
    </location>
</feature>
<feature type="region of interest" description="Disordered" evidence="5">
    <location>
        <begin position="1404"/>
        <end position="1448"/>
    </location>
</feature>
<dbReference type="InterPro" id="IPR016130">
    <property type="entry name" value="Tyr_Pase_AS"/>
</dbReference>
<dbReference type="Pfam" id="PF03097">
    <property type="entry name" value="BRO1"/>
    <property type="match status" value="1"/>
</dbReference>
<dbReference type="InterPro" id="IPR004328">
    <property type="entry name" value="BRO1_dom"/>
</dbReference>
<feature type="compositionally biased region" description="Low complexity" evidence="5">
    <location>
        <begin position="1922"/>
        <end position="1934"/>
    </location>
</feature>
<dbReference type="PRINTS" id="PR00700">
    <property type="entry name" value="PRTYPHPHTASE"/>
</dbReference>
<feature type="compositionally biased region" description="Low complexity" evidence="5">
    <location>
        <begin position="1365"/>
        <end position="1375"/>
    </location>
</feature>
<dbReference type="PANTHER" id="PTHR23030:SF30">
    <property type="entry name" value="TYROSINE-PROTEIN PHOSPHATASE NON-RECEPTOR TYPE 23"/>
    <property type="match status" value="1"/>
</dbReference>
<feature type="compositionally biased region" description="Low complexity" evidence="5">
    <location>
        <begin position="985"/>
        <end position="1013"/>
    </location>
</feature>
<feature type="compositionally biased region" description="Polar residues" evidence="5">
    <location>
        <begin position="1326"/>
        <end position="1364"/>
    </location>
</feature>
<evidence type="ECO:0000256" key="5">
    <source>
        <dbReference type="SAM" id="MobiDB-lite"/>
    </source>
</evidence>
<feature type="region of interest" description="Disordered" evidence="5">
    <location>
        <begin position="2572"/>
        <end position="2622"/>
    </location>
</feature>
<dbReference type="SMART" id="SM01041">
    <property type="entry name" value="BRO1"/>
    <property type="match status" value="1"/>
</dbReference>
<feature type="region of interest" description="Disordered" evidence="5">
    <location>
        <begin position="1257"/>
        <end position="1376"/>
    </location>
</feature>
<feature type="compositionally biased region" description="Low complexity" evidence="5">
    <location>
        <begin position="812"/>
        <end position="825"/>
    </location>
</feature>
<dbReference type="PROSITE" id="PS00383">
    <property type="entry name" value="TYR_PHOSPHATASE_1"/>
    <property type="match status" value="1"/>
</dbReference>
<name>A0AA88XCW0_PINIB</name>
<evidence type="ECO:0000256" key="2">
    <source>
        <dbReference type="ARBA" id="ARBA00004496"/>
    </source>
</evidence>
<dbReference type="GO" id="GO:0045022">
    <property type="term" value="P:early endosome to late endosome transport"/>
    <property type="evidence" value="ECO:0007669"/>
    <property type="project" value="TreeGrafter"/>
</dbReference>
<dbReference type="CDD" id="cd09234">
    <property type="entry name" value="V_HD-PTP_like"/>
    <property type="match status" value="1"/>
</dbReference>
<feature type="region of interest" description="Disordered" evidence="5">
    <location>
        <begin position="1774"/>
        <end position="2066"/>
    </location>
</feature>
<feature type="compositionally biased region" description="Polar residues" evidence="5">
    <location>
        <begin position="1815"/>
        <end position="1824"/>
    </location>
</feature>
<keyword evidence="4" id="KW-0967">Endosome</keyword>
<dbReference type="InterPro" id="IPR000242">
    <property type="entry name" value="PTP_cat"/>
</dbReference>
<dbReference type="Gene3D" id="1.25.40.280">
    <property type="entry name" value="alix/aip1 like domains"/>
    <property type="match status" value="1"/>
</dbReference>
<feature type="region of interest" description="Disordered" evidence="5">
    <location>
        <begin position="978"/>
        <end position="1032"/>
    </location>
</feature>
<dbReference type="EMBL" id="VSWD01000014">
    <property type="protein sequence ID" value="KAK3082859.1"/>
    <property type="molecule type" value="Genomic_DNA"/>
</dbReference>
<feature type="compositionally biased region" description="Basic and acidic residues" evidence="5">
    <location>
        <begin position="2055"/>
        <end position="2066"/>
    </location>
</feature>
<evidence type="ECO:0000256" key="1">
    <source>
        <dbReference type="ARBA" id="ARBA00004177"/>
    </source>
</evidence>
<evidence type="ECO:0000256" key="3">
    <source>
        <dbReference type="ARBA" id="ARBA00022490"/>
    </source>
</evidence>
<evidence type="ECO:0000313" key="10">
    <source>
        <dbReference type="Proteomes" id="UP001186944"/>
    </source>
</evidence>
<dbReference type="SMART" id="SM00404">
    <property type="entry name" value="PTPc_motif"/>
    <property type="match status" value="1"/>
</dbReference>
<feature type="compositionally biased region" description="Low complexity" evidence="5">
    <location>
        <begin position="1508"/>
        <end position="1525"/>
    </location>
</feature>
<feature type="compositionally biased region" description="Polar residues" evidence="5">
    <location>
        <begin position="1526"/>
        <end position="1562"/>
    </location>
</feature>
<dbReference type="InterPro" id="IPR025304">
    <property type="entry name" value="ALIX_V_dom"/>
</dbReference>
<feature type="compositionally biased region" description="Low complexity" evidence="5">
    <location>
        <begin position="1627"/>
        <end position="1643"/>
    </location>
</feature>
<feature type="compositionally biased region" description="Polar residues" evidence="5">
    <location>
        <begin position="2528"/>
        <end position="2546"/>
    </location>
</feature>
<feature type="compositionally biased region" description="Polar residues" evidence="5">
    <location>
        <begin position="728"/>
        <end position="758"/>
    </location>
</feature>
<feature type="compositionally biased region" description="Polar residues" evidence="5">
    <location>
        <begin position="1886"/>
        <end position="1907"/>
    </location>
</feature>
<dbReference type="PROSITE" id="PS50055">
    <property type="entry name" value="TYR_PHOSPHATASE_PTP"/>
    <property type="match status" value="1"/>
</dbReference>
<keyword evidence="3" id="KW-0963">Cytoplasm</keyword>
<comment type="caution">
    <text evidence="9">The sequence shown here is derived from an EMBL/GenBank/DDBJ whole genome shotgun (WGS) entry which is preliminary data.</text>
</comment>
<dbReference type="GO" id="GO:0043328">
    <property type="term" value="P:protein transport to vacuole involved in ubiquitin-dependent protein catabolic process via the multivesicular body sorting pathway"/>
    <property type="evidence" value="ECO:0007669"/>
    <property type="project" value="TreeGrafter"/>
</dbReference>
<dbReference type="Pfam" id="PF00102">
    <property type="entry name" value="Y_phosphatase"/>
    <property type="match status" value="1"/>
</dbReference>
<dbReference type="InterPro" id="IPR000387">
    <property type="entry name" value="Tyr_Pase_dom"/>
</dbReference>
<dbReference type="SUPFAM" id="SSF52799">
    <property type="entry name" value="(Phosphotyrosine protein) phosphatases II"/>
    <property type="match status" value="1"/>
</dbReference>
<feature type="compositionally biased region" description="Basic and acidic residues" evidence="5">
    <location>
        <begin position="2516"/>
        <end position="2527"/>
    </location>
</feature>
<feature type="compositionally biased region" description="Low complexity" evidence="5">
    <location>
        <begin position="1261"/>
        <end position="1325"/>
    </location>
</feature>
<evidence type="ECO:0000256" key="4">
    <source>
        <dbReference type="ARBA" id="ARBA00022753"/>
    </source>
</evidence>
<evidence type="ECO:0008006" key="11">
    <source>
        <dbReference type="Google" id="ProtNLM"/>
    </source>
</evidence>
<feature type="compositionally biased region" description="Polar residues" evidence="5">
    <location>
        <begin position="1613"/>
        <end position="1626"/>
    </location>
</feature>